<dbReference type="Pfam" id="PF00724">
    <property type="entry name" value="Oxidored_FMN"/>
    <property type="match status" value="1"/>
</dbReference>
<dbReference type="EMBL" id="JAAQOM010000007">
    <property type="protein sequence ID" value="NIA54714.1"/>
    <property type="molecule type" value="Genomic_DNA"/>
</dbReference>
<keyword evidence="3" id="KW-1185">Reference proteome</keyword>
<dbReference type="SUPFAM" id="SSF51395">
    <property type="entry name" value="FMN-linked oxidoreductases"/>
    <property type="match status" value="1"/>
</dbReference>
<dbReference type="NCBIfam" id="NF007899">
    <property type="entry name" value="PRK10605.1"/>
    <property type="match status" value="1"/>
</dbReference>
<gene>
    <name evidence="2" type="ORF">HAV22_13815</name>
</gene>
<dbReference type="PANTHER" id="PTHR22893">
    <property type="entry name" value="NADH OXIDOREDUCTASE-RELATED"/>
    <property type="match status" value="1"/>
</dbReference>
<dbReference type="PANTHER" id="PTHR22893:SF98">
    <property type="entry name" value="OXIDOREDUCTASE"/>
    <property type="match status" value="1"/>
</dbReference>
<evidence type="ECO:0000313" key="3">
    <source>
        <dbReference type="Proteomes" id="UP000716322"/>
    </source>
</evidence>
<evidence type="ECO:0000259" key="1">
    <source>
        <dbReference type="Pfam" id="PF00724"/>
    </source>
</evidence>
<dbReference type="InterPro" id="IPR045247">
    <property type="entry name" value="Oye-like"/>
</dbReference>
<proteinExistence type="predicted"/>
<reference evidence="2 3" key="1">
    <citation type="submission" date="2020-03" db="EMBL/GenBank/DDBJ databases">
        <title>Genome sequence of strain Massilia sp. TW-1.</title>
        <authorList>
            <person name="Chaudhary D.K."/>
        </authorList>
    </citation>
    <scope>NUCLEOTIDE SEQUENCE [LARGE SCALE GENOMIC DNA]</scope>
    <source>
        <strain evidence="2 3">TW-1</strain>
    </source>
</reference>
<evidence type="ECO:0000313" key="2">
    <source>
        <dbReference type="EMBL" id="NIA54714.1"/>
    </source>
</evidence>
<organism evidence="2 3">
    <name type="scientific">Telluria antibiotica</name>
    <dbReference type="NCBI Taxonomy" id="2717319"/>
    <lineage>
        <taxon>Bacteria</taxon>
        <taxon>Pseudomonadati</taxon>
        <taxon>Pseudomonadota</taxon>
        <taxon>Betaproteobacteria</taxon>
        <taxon>Burkholderiales</taxon>
        <taxon>Oxalobacteraceae</taxon>
        <taxon>Telluria group</taxon>
        <taxon>Telluria</taxon>
    </lineage>
</organism>
<sequence length="369" mass="40015">MSTNAPQGIDLFSPYTLGPLQLRNRIVMAPLTRSRAGQDNVPSSMAVTYYRQRASAGLIITEATQAAAGGQGYISTPGVHSQEQVQCWKQITDAVHQEGGLIFIQLWHVGRISHPVFRNGELPVAPSPIAPRGVQTYTADGFQDIPAPRALETAEIAGIVEEFRQAAINAQAAGFDGVEIHGANGYLLDQFLEDGTNQRTDDYGGSVENRARLLFEVIAVVAGVWGSDRVGVRLSPGGSFNDMCDSHPQQTFSHVVQRLADLNLAYLHLVEPAPAQGEHPTPDLTARYFRQFYPGTIIVAGGYTLEKGNQVLREGTADLVAFGQLFIANPDLVERFRRNAPFNPPDRGSFYGGTDKGYIDYPTLSDSGA</sequence>
<feature type="domain" description="NADH:flavin oxidoreductase/NADH oxidase N-terminal" evidence="1">
    <location>
        <begin position="10"/>
        <end position="340"/>
    </location>
</feature>
<dbReference type="InterPro" id="IPR013785">
    <property type="entry name" value="Aldolase_TIM"/>
</dbReference>
<protein>
    <submittedName>
        <fullName evidence="2">Alkene reductase</fullName>
    </submittedName>
</protein>
<name>A0ABX0PDX5_9BURK</name>
<dbReference type="Gene3D" id="3.20.20.70">
    <property type="entry name" value="Aldolase class I"/>
    <property type="match status" value="1"/>
</dbReference>
<dbReference type="CDD" id="cd02933">
    <property type="entry name" value="OYE_like_FMN"/>
    <property type="match status" value="1"/>
</dbReference>
<accession>A0ABX0PDX5</accession>
<dbReference type="InterPro" id="IPR001155">
    <property type="entry name" value="OxRdtase_FMN_N"/>
</dbReference>
<dbReference type="Proteomes" id="UP000716322">
    <property type="component" value="Unassembled WGS sequence"/>
</dbReference>
<dbReference type="RefSeq" id="WP_166859651.1">
    <property type="nucleotide sequence ID" value="NZ_JAAQOM010000007.1"/>
</dbReference>
<comment type="caution">
    <text evidence="2">The sequence shown here is derived from an EMBL/GenBank/DDBJ whole genome shotgun (WGS) entry which is preliminary data.</text>
</comment>